<dbReference type="Gene3D" id="1.10.260.40">
    <property type="entry name" value="lambda repressor-like DNA-binding domains"/>
    <property type="match status" value="1"/>
</dbReference>
<dbReference type="PROSITE" id="PS50932">
    <property type="entry name" value="HTH_LACI_2"/>
    <property type="match status" value="1"/>
</dbReference>
<keyword evidence="6" id="KW-1185">Reference proteome</keyword>
<keyword evidence="1" id="KW-0805">Transcription regulation</keyword>
<dbReference type="Pfam" id="PF00356">
    <property type="entry name" value="LacI"/>
    <property type="match status" value="1"/>
</dbReference>
<dbReference type="SMART" id="SM00354">
    <property type="entry name" value="HTH_LACI"/>
    <property type="match status" value="1"/>
</dbReference>
<sequence>MDVATAAGVSKITASRAISNPSVVTEATRRKVQEAASKLGYVQNFIAGSLKSRRSRLIACVVPTIGAGSVFLPAVRAMTQAFERLGYHVMLSQRGYGVAQEQEQIDTVLARRPDGIVLTGTFVSAAARRKLKASGLPVMEMWDMARSPIDMLVGFSHEAAGGAAAAYLHGKGHRRIAMISATEPRSAAREAGFVAELLRLGLPAPRIHAVAPPTRMGHGRAGLGELLLADPKIDAVFCTTDMVALGVILEAQSRGLRVPEQLAVMGFGDMDFAADASPALTTIHVDNEQLGERAATLVVEALDGRRSKRVSDMGFEIVERASA</sequence>
<dbReference type="Proteomes" id="UP001367030">
    <property type="component" value="Unassembled WGS sequence"/>
</dbReference>
<dbReference type="InterPro" id="IPR046335">
    <property type="entry name" value="LacI/GalR-like_sensor"/>
</dbReference>
<dbReference type="PANTHER" id="PTHR30146">
    <property type="entry name" value="LACI-RELATED TRANSCRIPTIONAL REPRESSOR"/>
    <property type="match status" value="1"/>
</dbReference>
<keyword evidence="2 5" id="KW-0238">DNA-binding</keyword>
<dbReference type="CDD" id="cd01392">
    <property type="entry name" value="HTH_LacI"/>
    <property type="match status" value="1"/>
</dbReference>
<dbReference type="InterPro" id="IPR000843">
    <property type="entry name" value="HTH_LacI"/>
</dbReference>
<comment type="caution">
    <text evidence="5">The sequence shown here is derived from an EMBL/GenBank/DDBJ whole genome shotgun (WGS) entry which is preliminary data.</text>
</comment>
<dbReference type="RefSeq" id="WP_340337607.1">
    <property type="nucleotide sequence ID" value="NZ_JBBKZS010000011.1"/>
</dbReference>
<dbReference type="EMBL" id="JBBKZS010000011">
    <property type="protein sequence ID" value="MEJ8857540.1"/>
    <property type="molecule type" value="Genomic_DNA"/>
</dbReference>
<dbReference type="InterPro" id="IPR010982">
    <property type="entry name" value="Lambda_DNA-bd_dom_sf"/>
</dbReference>
<protein>
    <submittedName>
        <fullName evidence="5">LacI family DNA-binding transcriptional regulator</fullName>
    </submittedName>
</protein>
<feature type="domain" description="HTH lacI-type" evidence="4">
    <location>
        <begin position="1"/>
        <end position="52"/>
    </location>
</feature>
<evidence type="ECO:0000313" key="6">
    <source>
        <dbReference type="Proteomes" id="UP001367030"/>
    </source>
</evidence>
<accession>A0ABU8XEQ3</accession>
<proteinExistence type="predicted"/>
<dbReference type="GO" id="GO:0003677">
    <property type="term" value="F:DNA binding"/>
    <property type="evidence" value="ECO:0007669"/>
    <property type="project" value="UniProtKB-KW"/>
</dbReference>
<evidence type="ECO:0000259" key="4">
    <source>
        <dbReference type="PROSITE" id="PS50932"/>
    </source>
</evidence>
<dbReference type="CDD" id="cd01575">
    <property type="entry name" value="PBP1_GntR"/>
    <property type="match status" value="1"/>
</dbReference>
<evidence type="ECO:0000256" key="1">
    <source>
        <dbReference type="ARBA" id="ARBA00023015"/>
    </source>
</evidence>
<keyword evidence="3" id="KW-0804">Transcription</keyword>
<dbReference type="InterPro" id="IPR028082">
    <property type="entry name" value="Peripla_BP_I"/>
</dbReference>
<evidence type="ECO:0000256" key="3">
    <source>
        <dbReference type="ARBA" id="ARBA00023163"/>
    </source>
</evidence>
<dbReference type="Gene3D" id="3.40.50.2300">
    <property type="match status" value="2"/>
</dbReference>
<evidence type="ECO:0000256" key="2">
    <source>
        <dbReference type="ARBA" id="ARBA00023125"/>
    </source>
</evidence>
<gene>
    <name evidence="5" type="ORF">WKW79_23415</name>
</gene>
<dbReference type="Pfam" id="PF13377">
    <property type="entry name" value="Peripla_BP_3"/>
    <property type="match status" value="1"/>
</dbReference>
<dbReference type="SUPFAM" id="SSF53822">
    <property type="entry name" value="Periplasmic binding protein-like I"/>
    <property type="match status" value="1"/>
</dbReference>
<reference evidence="5 6" key="1">
    <citation type="submission" date="2024-03" db="EMBL/GenBank/DDBJ databases">
        <title>Novel species of the genus Variovorax.</title>
        <authorList>
            <person name="Liu Q."/>
            <person name="Xin Y.-H."/>
        </authorList>
    </citation>
    <scope>NUCLEOTIDE SEQUENCE [LARGE SCALE GENOMIC DNA]</scope>
    <source>
        <strain evidence="5 6">KACC 18901</strain>
    </source>
</reference>
<evidence type="ECO:0000313" key="5">
    <source>
        <dbReference type="EMBL" id="MEJ8857540.1"/>
    </source>
</evidence>
<dbReference type="PANTHER" id="PTHR30146:SF33">
    <property type="entry name" value="TRANSCRIPTIONAL REGULATOR"/>
    <property type="match status" value="1"/>
</dbReference>
<organism evidence="5 6">
    <name type="scientific">Variovorax robiniae</name>
    <dbReference type="NCBI Taxonomy" id="1836199"/>
    <lineage>
        <taxon>Bacteria</taxon>
        <taxon>Pseudomonadati</taxon>
        <taxon>Pseudomonadota</taxon>
        <taxon>Betaproteobacteria</taxon>
        <taxon>Burkholderiales</taxon>
        <taxon>Comamonadaceae</taxon>
        <taxon>Variovorax</taxon>
    </lineage>
</organism>
<name>A0ABU8XEQ3_9BURK</name>
<dbReference type="SUPFAM" id="SSF47413">
    <property type="entry name" value="lambda repressor-like DNA-binding domains"/>
    <property type="match status" value="1"/>
</dbReference>